<gene>
    <name evidence="3" type="primary">ccoS</name>
    <name evidence="3" type="ORF">ACFQ33_00485</name>
</gene>
<accession>A0ABW3YP58</accession>
<dbReference type="InterPro" id="IPR004714">
    <property type="entry name" value="Cyt_oxidase_maturation_cbb3"/>
</dbReference>
<comment type="caution">
    <text evidence="3">The sequence shown here is derived from an EMBL/GenBank/DDBJ whole genome shotgun (WGS) entry which is preliminary data.</text>
</comment>
<dbReference type="PANTHER" id="PTHR41532:SF1">
    <property type="entry name" value="FIXS PROTEIN"/>
    <property type="match status" value="1"/>
</dbReference>
<evidence type="ECO:0000313" key="3">
    <source>
        <dbReference type="EMBL" id="MFD1326377.1"/>
    </source>
</evidence>
<dbReference type="PANTHER" id="PTHR41532">
    <property type="entry name" value="FIXS PROTEIN"/>
    <property type="match status" value="1"/>
</dbReference>
<dbReference type="Pfam" id="PF03597">
    <property type="entry name" value="FixS"/>
    <property type="match status" value="1"/>
</dbReference>
<keyword evidence="2" id="KW-0812">Transmembrane</keyword>
<dbReference type="NCBIfam" id="TIGR00847">
    <property type="entry name" value="ccoS"/>
    <property type="match status" value="1"/>
</dbReference>
<keyword evidence="2" id="KW-0472">Membrane</keyword>
<feature type="transmembrane region" description="Helical" evidence="2">
    <location>
        <begin position="6"/>
        <end position="27"/>
    </location>
</feature>
<dbReference type="Proteomes" id="UP001597173">
    <property type="component" value="Unassembled WGS sequence"/>
</dbReference>
<reference evidence="4" key="1">
    <citation type="journal article" date="2019" name="Int. J. Syst. Evol. Microbiol.">
        <title>The Global Catalogue of Microorganisms (GCM) 10K type strain sequencing project: providing services to taxonomists for standard genome sequencing and annotation.</title>
        <authorList>
            <consortium name="The Broad Institute Genomics Platform"/>
            <consortium name="The Broad Institute Genome Sequencing Center for Infectious Disease"/>
            <person name="Wu L."/>
            <person name="Ma J."/>
        </authorList>
    </citation>
    <scope>NUCLEOTIDE SEQUENCE [LARGE SCALE GENOMIC DNA]</scope>
    <source>
        <strain evidence="4">CCUG 55609</strain>
    </source>
</reference>
<proteinExistence type="predicted"/>
<keyword evidence="4" id="KW-1185">Reference proteome</keyword>
<feature type="region of interest" description="Disordered" evidence="1">
    <location>
        <begin position="45"/>
        <end position="85"/>
    </location>
</feature>
<name>A0ABW3YP58_MYCRA</name>
<evidence type="ECO:0000256" key="2">
    <source>
        <dbReference type="SAM" id="Phobius"/>
    </source>
</evidence>
<keyword evidence="2" id="KW-1133">Transmembrane helix</keyword>
<feature type="compositionally biased region" description="Basic and acidic residues" evidence="1">
    <location>
        <begin position="58"/>
        <end position="69"/>
    </location>
</feature>
<protein>
    <submittedName>
        <fullName evidence="3">Cbb3-type cytochrome oxidase assembly protein CcoS</fullName>
    </submittedName>
</protein>
<dbReference type="EMBL" id="JBHTNF010000001">
    <property type="protein sequence ID" value="MFD1326377.1"/>
    <property type="molecule type" value="Genomic_DNA"/>
</dbReference>
<organism evidence="3 4">
    <name type="scientific">Mycoplana ramosa</name>
    <name type="common">Mycoplana bullata</name>
    <dbReference type="NCBI Taxonomy" id="40837"/>
    <lineage>
        <taxon>Bacteria</taxon>
        <taxon>Pseudomonadati</taxon>
        <taxon>Pseudomonadota</taxon>
        <taxon>Alphaproteobacteria</taxon>
        <taxon>Hyphomicrobiales</taxon>
        <taxon>Rhizobiaceae</taxon>
        <taxon>Mycoplana</taxon>
    </lineage>
</organism>
<evidence type="ECO:0000313" key="4">
    <source>
        <dbReference type="Proteomes" id="UP001597173"/>
    </source>
</evidence>
<sequence>MNVLTYLIPISLILGTGALVLFLWSLWSGQYEDMDGAAERILYDEDIPLQPATPPDGGKAEKPAGRAERTPTGPLRAPGRQARSP</sequence>
<evidence type="ECO:0000256" key="1">
    <source>
        <dbReference type="SAM" id="MobiDB-lite"/>
    </source>
</evidence>
<dbReference type="RefSeq" id="WP_374839683.1">
    <property type="nucleotide sequence ID" value="NZ_JBHEEW010000010.1"/>
</dbReference>